<dbReference type="EMBL" id="QAYE01000001">
    <property type="protein sequence ID" value="PTW49370.1"/>
    <property type="molecule type" value="Genomic_DNA"/>
</dbReference>
<reference evidence="1 2" key="1">
    <citation type="submission" date="2018-04" db="EMBL/GenBank/DDBJ databases">
        <title>Genomic Encyclopedia of Type Strains, Phase III (KMG-III): the genomes of soil and plant-associated and newly described type strains.</title>
        <authorList>
            <person name="Whitman W."/>
        </authorList>
    </citation>
    <scope>NUCLEOTIDE SEQUENCE [LARGE SCALE GENOMIC DNA]</scope>
    <source>
        <strain evidence="1 2">MA-olki</strain>
    </source>
</reference>
<gene>
    <name evidence="1" type="ORF">C8J25_101878</name>
</gene>
<dbReference type="GeneID" id="91004937"/>
<dbReference type="RefSeq" id="WP_146173291.1">
    <property type="nucleotide sequence ID" value="NZ_QAYE01000001.1"/>
</dbReference>
<proteinExistence type="predicted"/>
<protein>
    <submittedName>
        <fullName evidence="1">Uncharacterized protein</fullName>
    </submittedName>
</protein>
<name>A0A2T5UCZ1_9SPHN</name>
<organism evidence="1 2">
    <name type="scientific">Sphingomonas faeni</name>
    <dbReference type="NCBI Taxonomy" id="185950"/>
    <lineage>
        <taxon>Bacteria</taxon>
        <taxon>Pseudomonadati</taxon>
        <taxon>Pseudomonadota</taxon>
        <taxon>Alphaproteobacteria</taxon>
        <taxon>Sphingomonadales</taxon>
        <taxon>Sphingomonadaceae</taxon>
        <taxon>Sphingomonas</taxon>
    </lineage>
</organism>
<dbReference type="Proteomes" id="UP000244013">
    <property type="component" value="Unassembled WGS sequence"/>
</dbReference>
<evidence type="ECO:0000313" key="1">
    <source>
        <dbReference type="EMBL" id="PTW49370.1"/>
    </source>
</evidence>
<accession>A0A2T5UCZ1</accession>
<evidence type="ECO:0000313" key="2">
    <source>
        <dbReference type="Proteomes" id="UP000244013"/>
    </source>
</evidence>
<dbReference type="AlphaFoldDB" id="A0A2T5UCZ1"/>
<sequence>MAKRTSYTPEQIEEMRAAVAAADAEAAEAERLEKEAFFEPLKSALNNECGRSFYNSLVPLANAFNGDEYPENASIRVHLDAIVNILPNLYNAAGVAITEVVEPVAVNEPVEDAPEA</sequence>
<comment type="caution">
    <text evidence="1">The sequence shown here is derived from an EMBL/GenBank/DDBJ whole genome shotgun (WGS) entry which is preliminary data.</text>
</comment>